<name>A0ABN9DLF2_9NEOB</name>
<feature type="transmembrane region" description="Helical" evidence="14">
    <location>
        <begin position="211"/>
        <end position="235"/>
    </location>
</feature>
<keyword evidence="12 13" id="KW-0807">Transducer</keyword>
<keyword evidence="9" id="KW-1015">Disulfide bond</keyword>
<feature type="transmembrane region" description="Helical" evidence="14">
    <location>
        <begin position="179"/>
        <end position="199"/>
    </location>
</feature>
<comment type="subcellular location">
    <subcellularLocation>
        <location evidence="1 14">Cell membrane</location>
        <topology evidence="1 14">Multi-pass membrane protein</topology>
    </subcellularLocation>
</comment>
<evidence type="ECO:0000256" key="8">
    <source>
        <dbReference type="ARBA" id="ARBA00023136"/>
    </source>
</evidence>
<evidence type="ECO:0000256" key="5">
    <source>
        <dbReference type="ARBA" id="ARBA00022725"/>
    </source>
</evidence>
<feature type="transmembrane region" description="Helical" evidence="14">
    <location>
        <begin position="247"/>
        <end position="266"/>
    </location>
</feature>
<feature type="domain" description="G-protein coupled receptors family 1 profile" evidence="15">
    <location>
        <begin position="15"/>
        <end position="264"/>
    </location>
</feature>
<dbReference type="SUPFAM" id="SSF81321">
    <property type="entry name" value="Family A G protein-coupled receptor-like"/>
    <property type="match status" value="1"/>
</dbReference>
<keyword evidence="8 14" id="KW-0472">Membrane</keyword>
<dbReference type="PROSITE" id="PS00237">
    <property type="entry name" value="G_PROTEIN_RECEP_F1_1"/>
    <property type="match status" value="1"/>
</dbReference>
<feature type="transmembrane region" description="Helical" evidence="14">
    <location>
        <begin position="114"/>
        <end position="132"/>
    </location>
</feature>
<dbReference type="PANTHER" id="PTHR24242">
    <property type="entry name" value="G-PROTEIN COUPLED RECEPTOR"/>
    <property type="match status" value="1"/>
</dbReference>
<dbReference type="EMBL" id="CATNWA010014455">
    <property type="protein sequence ID" value="CAI9572012.1"/>
    <property type="molecule type" value="Genomic_DNA"/>
</dbReference>
<evidence type="ECO:0000256" key="14">
    <source>
        <dbReference type="RuleBase" id="RU363047"/>
    </source>
</evidence>
<sequence>MFTVFFVIYLLTLIGNILIILVVCYHINLHTPMYFFITNLSFLEIWYVSTTTPNLLAMLVTKNKRIPFRWCFVQLYMFHTLGITECNLLAIMAIDRYVAICKPLRYKTIMNINVCIYLASMCWILGFLMAIIPTTLTSQVPFCGRYILNHYFCDLAPLLSLSCGDITLTVTINRCVGGFATMFNLAIVIAMYINIIIAIMKIKTNTGQTKAFSTCSSHLTVVTLFYGAACIVYASPKEVHLGDFDKIFAIVYAMLTPFLNPIIYSLRNQEVLSGLRRGIQKITILIYG</sequence>
<dbReference type="Pfam" id="PF13853">
    <property type="entry name" value="7tm_4"/>
    <property type="match status" value="1"/>
</dbReference>
<keyword evidence="17" id="KW-1185">Reference proteome</keyword>
<feature type="transmembrane region" description="Helical" evidence="14">
    <location>
        <begin position="76"/>
        <end position="94"/>
    </location>
</feature>
<proteinExistence type="inferred from homology"/>
<keyword evidence="5 14" id="KW-0552">Olfaction</keyword>
<dbReference type="PRINTS" id="PR00237">
    <property type="entry name" value="GPCRRHODOPSN"/>
</dbReference>
<keyword evidence="4 13" id="KW-0812">Transmembrane</keyword>
<evidence type="ECO:0000256" key="1">
    <source>
        <dbReference type="ARBA" id="ARBA00004651"/>
    </source>
</evidence>
<dbReference type="InterPro" id="IPR050939">
    <property type="entry name" value="Olfactory_GPCR1"/>
</dbReference>
<comment type="similarity">
    <text evidence="13">Belongs to the G-protein coupled receptor 1 family.</text>
</comment>
<dbReference type="InterPro" id="IPR017452">
    <property type="entry name" value="GPCR_Rhodpsn_7TM"/>
</dbReference>
<keyword evidence="3 14" id="KW-0716">Sensory transduction</keyword>
<dbReference type="Proteomes" id="UP001162483">
    <property type="component" value="Unassembled WGS sequence"/>
</dbReference>
<evidence type="ECO:0000313" key="17">
    <source>
        <dbReference type="Proteomes" id="UP001162483"/>
    </source>
</evidence>
<evidence type="ECO:0000256" key="7">
    <source>
        <dbReference type="ARBA" id="ARBA00023040"/>
    </source>
</evidence>
<evidence type="ECO:0000256" key="12">
    <source>
        <dbReference type="ARBA" id="ARBA00023224"/>
    </source>
</evidence>
<evidence type="ECO:0000313" key="16">
    <source>
        <dbReference type="EMBL" id="CAI9572012.1"/>
    </source>
</evidence>
<protein>
    <recommendedName>
        <fullName evidence="14">Olfactory receptor</fullName>
    </recommendedName>
</protein>
<keyword evidence="2 14" id="KW-1003">Cell membrane</keyword>
<evidence type="ECO:0000256" key="10">
    <source>
        <dbReference type="ARBA" id="ARBA00023170"/>
    </source>
</evidence>
<dbReference type="InterPro" id="IPR000725">
    <property type="entry name" value="Olfact_rcpt"/>
</dbReference>
<keyword evidence="10 13" id="KW-0675">Receptor</keyword>
<accession>A0ABN9DLF2</accession>
<evidence type="ECO:0000256" key="13">
    <source>
        <dbReference type="RuleBase" id="RU000688"/>
    </source>
</evidence>
<feature type="transmembrane region" description="Helical" evidence="14">
    <location>
        <begin position="34"/>
        <end position="56"/>
    </location>
</feature>
<keyword evidence="6 14" id="KW-1133">Transmembrane helix</keyword>
<keyword evidence="7 13" id="KW-0297">G-protein coupled receptor</keyword>
<organism evidence="16 17">
    <name type="scientific">Staurois parvus</name>
    <dbReference type="NCBI Taxonomy" id="386267"/>
    <lineage>
        <taxon>Eukaryota</taxon>
        <taxon>Metazoa</taxon>
        <taxon>Chordata</taxon>
        <taxon>Craniata</taxon>
        <taxon>Vertebrata</taxon>
        <taxon>Euteleostomi</taxon>
        <taxon>Amphibia</taxon>
        <taxon>Batrachia</taxon>
        <taxon>Anura</taxon>
        <taxon>Neobatrachia</taxon>
        <taxon>Ranoidea</taxon>
        <taxon>Ranidae</taxon>
        <taxon>Staurois</taxon>
    </lineage>
</organism>
<evidence type="ECO:0000256" key="3">
    <source>
        <dbReference type="ARBA" id="ARBA00022606"/>
    </source>
</evidence>
<dbReference type="Gene3D" id="1.20.1070.10">
    <property type="entry name" value="Rhodopsin 7-helix transmembrane proteins"/>
    <property type="match status" value="1"/>
</dbReference>
<dbReference type="InterPro" id="IPR000276">
    <property type="entry name" value="GPCR_Rhodpsn"/>
</dbReference>
<evidence type="ECO:0000256" key="6">
    <source>
        <dbReference type="ARBA" id="ARBA00022989"/>
    </source>
</evidence>
<comment type="caution">
    <text evidence="16">The sequence shown here is derived from an EMBL/GenBank/DDBJ whole genome shotgun (WGS) entry which is preliminary data.</text>
</comment>
<dbReference type="CDD" id="cd13954">
    <property type="entry name" value="7tmA_OR"/>
    <property type="match status" value="1"/>
</dbReference>
<keyword evidence="11" id="KW-0325">Glycoprotein</keyword>
<gene>
    <name evidence="16" type="ORF">SPARVUS_LOCUS7365594</name>
</gene>
<evidence type="ECO:0000256" key="11">
    <source>
        <dbReference type="ARBA" id="ARBA00023180"/>
    </source>
</evidence>
<dbReference type="PANTHER" id="PTHR24242:SF410">
    <property type="entry name" value="OLFACTORY RECEPTOR"/>
    <property type="match status" value="1"/>
</dbReference>
<evidence type="ECO:0000256" key="9">
    <source>
        <dbReference type="ARBA" id="ARBA00023157"/>
    </source>
</evidence>
<dbReference type="PRINTS" id="PR00245">
    <property type="entry name" value="OLFACTORYR"/>
</dbReference>
<evidence type="ECO:0000256" key="2">
    <source>
        <dbReference type="ARBA" id="ARBA00022475"/>
    </source>
</evidence>
<evidence type="ECO:0000256" key="4">
    <source>
        <dbReference type="ARBA" id="ARBA00022692"/>
    </source>
</evidence>
<dbReference type="PROSITE" id="PS50262">
    <property type="entry name" value="G_PROTEIN_RECEP_F1_2"/>
    <property type="match status" value="1"/>
</dbReference>
<feature type="transmembrane region" description="Helical" evidence="14">
    <location>
        <begin position="6"/>
        <end position="27"/>
    </location>
</feature>
<evidence type="ECO:0000259" key="15">
    <source>
        <dbReference type="PROSITE" id="PS50262"/>
    </source>
</evidence>
<reference evidence="16" key="1">
    <citation type="submission" date="2023-05" db="EMBL/GenBank/DDBJ databases">
        <authorList>
            <person name="Stuckert A."/>
        </authorList>
    </citation>
    <scope>NUCLEOTIDE SEQUENCE</scope>
</reference>